<dbReference type="Gene3D" id="1.10.287.1060">
    <property type="entry name" value="ESAT-6-like"/>
    <property type="match status" value="1"/>
</dbReference>
<dbReference type="Proteomes" id="UP000466345">
    <property type="component" value="Unassembled WGS sequence"/>
</dbReference>
<protein>
    <recommendedName>
        <fullName evidence="5">WXG100 family type VII secretion target</fullName>
    </recommendedName>
</protein>
<dbReference type="RefSeq" id="WP_153456967.1">
    <property type="nucleotide sequence ID" value="NZ_WEGJ01000047.1"/>
</dbReference>
<evidence type="ECO:0008006" key="5">
    <source>
        <dbReference type="Google" id="ProtNLM"/>
    </source>
</evidence>
<dbReference type="SUPFAM" id="SSF140453">
    <property type="entry name" value="EsxAB dimer-like"/>
    <property type="match status" value="1"/>
</dbReference>
<dbReference type="InterPro" id="IPR036689">
    <property type="entry name" value="ESAT-6-like_sf"/>
</dbReference>
<feature type="compositionally biased region" description="Low complexity" evidence="2">
    <location>
        <begin position="104"/>
        <end position="117"/>
    </location>
</feature>
<dbReference type="OrthoDB" id="4283504at2"/>
<reference evidence="3 4" key="1">
    <citation type="submission" date="2019-10" db="EMBL/GenBank/DDBJ databases">
        <title>Streptomyces smaragdinus sp. nov. and Streptomyces fabii sp. nov., isolated from the gut of fungus growing-termite Macrotermes natalensis.</title>
        <authorList>
            <person name="Schwitalla J."/>
            <person name="Benndorf R."/>
            <person name="Martin K."/>
            <person name="De Beer W."/>
            <person name="Kaster A.-K."/>
            <person name="Vollmers J."/>
            <person name="Poulsen M."/>
            <person name="Beemelmanns C."/>
        </authorList>
    </citation>
    <scope>NUCLEOTIDE SEQUENCE [LARGE SCALE GENOMIC DNA]</scope>
    <source>
        <strain evidence="3 4">RB5</strain>
    </source>
</reference>
<feature type="coiled-coil region" evidence="1">
    <location>
        <begin position="15"/>
        <end position="42"/>
    </location>
</feature>
<sequence>MADQRLSEDQIIRLEQDLNEKSQRLNKRVQTLQSTIDSLEGAWKGIGAGAFNAKQAEINLAMNTLNRILIGYQEAITETRRLGANNEDEVHSTLTGVDVGMSGGASNAGASSGLNGL</sequence>
<evidence type="ECO:0000256" key="2">
    <source>
        <dbReference type="SAM" id="MobiDB-lite"/>
    </source>
</evidence>
<dbReference type="Pfam" id="PF06013">
    <property type="entry name" value="WXG100"/>
    <property type="match status" value="1"/>
</dbReference>
<proteinExistence type="predicted"/>
<name>A0A7K0CRU2_9ACTN</name>
<gene>
    <name evidence="3" type="ORF">SRB5_63750</name>
</gene>
<evidence type="ECO:0000256" key="1">
    <source>
        <dbReference type="SAM" id="Coils"/>
    </source>
</evidence>
<keyword evidence="1" id="KW-0175">Coiled coil</keyword>
<evidence type="ECO:0000313" key="4">
    <source>
        <dbReference type="Proteomes" id="UP000466345"/>
    </source>
</evidence>
<feature type="region of interest" description="Disordered" evidence="2">
    <location>
        <begin position="95"/>
        <end position="117"/>
    </location>
</feature>
<comment type="caution">
    <text evidence="3">The sequence shown here is derived from an EMBL/GenBank/DDBJ whole genome shotgun (WGS) entry which is preliminary data.</text>
</comment>
<evidence type="ECO:0000313" key="3">
    <source>
        <dbReference type="EMBL" id="MQY16179.1"/>
    </source>
</evidence>
<organism evidence="3 4">
    <name type="scientific">Streptomyces smaragdinus</name>
    <dbReference type="NCBI Taxonomy" id="2585196"/>
    <lineage>
        <taxon>Bacteria</taxon>
        <taxon>Bacillati</taxon>
        <taxon>Actinomycetota</taxon>
        <taxon>Actinomycetes</taxon>
        <taxon>Kitasatosporales</taxon>
        <taxon>Streptomycetaceae</taxon>
        <taxon>Streptomyces</taxon>
    </lineage>
</organism>
<dbReference type="AlphaFoldDB" id="A0A7K0CRU2"/>
<accession>A0A7K0CRU2</accession>
<dbReference type="InterPro" id="IPR010310">
    <property type="entry name" value="T7SS_ESAT-6-like"/>
</dbReference>
<keyword evidence="4" id="KW-1185">Reference proteome</keyword>
<dbReference type="EMBL" id="WEGJ01000047">
    <property type="protein sequence ID" value="MQY16179.1"/>
    <property type="molecule type" value="Genomic_DNA"/>
</dbReference>